<dbReference type="InterPro" id="IPR032675">
    <property type="entry name" value="LRR_dom_sf"/>
</dbReference>
<keyword evidence="4" id="KW-0067">ATP-binding</keyword>
<feature type="chain" id="PRO_5042225179" evidence="5">
    <location>
        <begin position="21"/>
        <end position="671"/>
    </location>
</feature>
<dbReference type="Pfam" id="PF25019">
    <property type="entry name" value="LRR_R13L1-DRL21"/>
    <property type="match status" value="1"/>
</dbReference>
<dbReference type="AlphaFoldDB" id="A0AAE1YBH7"/>
<feature type="domain" description="Disease resistance protein winged helix" evidence="7">
    <location>
        <begin position="260"/>
        <end position="312"/>
    </location>
</feature>
<dbReference type="GO" id="GO:0006952">
    <property type="term" value="P:defense response"/>
    <property type="evidence" value="ECO:0007669"/>
    <property type="project" value="UniProtKB-KW"/>
</dbReference>
<dbReference type="PANTHER" id="PTHR36766:SF47">
    <property type="entry name" value="NB-ARC DOMAIN-CONTAINING PROTEIN"/>
    <property type="match status" value="1"/>
</dbReference>
<dbReference type="Gene3D" id="3.40.50.300">
    <property type="entry name" value="P-loop containing nucleotide triphosphate hydrolases"/>
    <property type="match status" value="1"/>
</dbReference>
<evidence type="ECO:0000256" key="4">
    <source>
        <dbReference type="ARBA" id="ARBA00022840"/>
    </source>
</evidence>
<comment type="caution">
    <text evidence="9">The sequence shown here is derived from an EMBL/GenBank/DDBJ whole genome shotgun (WGS) entry which is preliminary data.</text>
</comment>
<gene>
    <name evidence="9" type="ORF">Salat_1428400</name>
</gene>
<dbReference type="Gene3D" id="3.80.10.10">
    <property type="entry name" value="Ribonuclease Inhibitor"/>
    <property type="match status" value="2"/>
</dbReference>
<organism evidence="9 10">
    <name type="scientific">Sesamum alatum</name>
    <dbReference type="NCBI Taxonomy" id="300844"/>
    <lineage>
        <taxon>Eukaryota</taxon>
        <taxon>Viridiplantae</taxon>
        <taxon>Streptophyta</taxon>
        <taxon>Embryophyta</taxon>
        <taxon>Tracheophyta</taxon>
        <taxon>Spermatophyta</taxon>
        <taxon>Magnoliopsida</taxon>
        <taxon>eudicotyledons</taxon>
        <taxon>Gunneridae</taxon>
        <taxon>Pentapetalae</taxon>
        <taxon>asterids</taxon>
        <taxon>lamiids</taxon>
        <taxon>Lamiales</taxon>
        <taxon>Pedaliaceae</taxon>
        <taxon>Sesamum</taxon>
    </lineage>
</organism>
<accession>A0AAE1YBH7</accession>
<reference evidence="9" key="2">
    <citation type="journal article" date="2024" name="Plant">
        <title>Genomic evolution and insights into agronomic trait innovations of Sesamum species.</title>
        <authorList>
            <person name="Miao H."/>
            <person name="Wang L."/>
            <person name="Qu L."/>
            <person name="Liu H."/>
            <person name="Sun Y."/>
            <person name="Le M."/>
            <person name="Wang Q."/>
            <person name="Wei S."/>
            <person name="Zheng Y."/>
            <person name="Lin W."/>
            <person name="Duan Y."/>
            <person name="Cao H."/>
            <person name="Xiong S."/>
            <person name="Wang X."/>
            <person name="Wei L."/>
            <person name="Li C."/>
            <person name="Ma Q."/>
            <person name="Ju M."/>
            <person name="Zhao R."/>
            <person name="Li G."/>
            <person name="Mu C."/>
            <person name="Tian Q."/>
            <person name="Mei H."/>
            <person name="Zhang T."/>
            <person name="Gao T."/>
            <person name="Zhang H."/>
        </authorList>
    </citation>
    <scope>NUCLEOTIDE SEQUENCE</scope>
    <source>
        <strain evidence="9">3651</strain>
    </source>
</reference>
<dbReference type="InterPro" id="IPR002182">
    <property type="entry name" value="NB-ARC"/>
</dbReference>
<dbReference type="InterPro" id="IPR027417">
    <property type="entry name" value="P-loop_NTPase"/>
</dbReference>
<dbReference type="SUPFAM" id="SSF52540">
    <property type="entry name" value="P-loop containing nucleoside triphosphate hydrolases"/>
    <property type="match status" value="1"/>
</dbReference>
<dbReference type="Pfam" id="PF23559">
    <property type="entry name" value="WHD_DRP"/>
    <property type="match status" value="1"/>
</dbReference>
<evidence type="ECO:0000313" key="10">
    <source>
        <dbReference type="Proteomes" id="UP001293254"/>
    </source>
</evidence>
<keyword evidence="10" id="KW-1185">Reference proteome</keyword>
<protein>
    <submittedName>
        <fullName evidence="9">Disease resistance protein RGA2</fullName>
    </submittedName>
</protein>
<dbReference type="PANTHER" id="PTHR36766">
    <property type="entry name" value="PLANT BROAD-SPECTRUM MILDEW RESISTANCE PROTEIN RPW8"/>
    <property type="match status" value="1"/>
</dbReference>
<evidence type="ECO:0000256" key="2">
    <source>
        <dbReference type="ARBA" id="ARBA00022741"/>
    </source>
</evidence>
<feature type="signal peptide" evidence="5">
    <location>
        <begin position="1"/>
        <end position="20"/>
    </location>
</feature>
<keyword evidence="3" id="KW-0611">Plant defense</keyword>
<evidence type="ECO:0000256" key="1">
    <source>
        <dbReference type="ARBA" id="ARBA00022614"/>
    </source>
</evidence>
<dbReference type="InterPro" id="IPR056789">
    <property type="entry name" value="LRR_R13L1-DRL21"/>
</dbReference>
<evidence type="ECO:0000259" key="8">
    <source>
        <dbReference type="Pfam" id="PF25019"/>
    </source>
</evidence>
<dbReference type="Pfam" id="PF00931">
    <property type="entry name" value="NB-ARC"/>
    <property type="match status" value="1"/>
</dbReference>
<dbReference type="SUPFAM" id="SSF52058">
    <property type="entry name" value="L domain-like"/>
    <property type="match status" value="1"/>
</dbReference>
<sequence>MVGTLHVHTFFLQLYTYAAFQWSPMEEKKPTGKMINIQSFIISNLLLNELHIYGRNEEKEMIMENMTDVVRDHDDLSIYVVWGMGGLGKTTLEQMIYNDERPERHFELRIWVCVSDDFSMQRLVKAIVESIDGVCNISELDPLQSCLQERLSGKRFLLVLDDAWNENHELWDILKEVLRYGSKGNVLLVTTQIEKVALMVATVGVHQIGYLLEDDSWSLFRQRAFTNGDAEENLVAIAMKVNGQQVRKVKSDSYHMMKMDYEMEKKQLIQLWMGNGFVPSQGQSDLNLTGHLIFKELVCISFLQDVKTNYMGEDNKGNKLEFAIDGSNLRSLVGPHGDPAAWNRTTSFSVLDQQYLRALHMPLRYKVGKRLKLICSEGLVELPRGQNTSHQIDQLKEFKLGRTLTIKGLANVSNMEDAKRANLMVKNNLTSLSLLWPHKIRNNSVDHYEEVLQGLQPHQNLENLYISHIKEVVYNPKQATLFGSLSFLTSLTSLNLFGFSELDVFPGEFPPNLEYLDIGLLPILRTLSNVLDGLSALRFLRLERCSNLESMCEELNNLNSLEILHVNECDVLRSFPSVILDDLPSLRSLSFRNRKKLKPLSGPLRRATTLRDLKLSWLPEMEHLPGSMQLFTALRELRIWSCQGPRDYAAYRTGWGVSSHCQHWRLKIVKI</sequence>
<proteinExistence type="predicted"/>
<evidence type="ECO:0000259" key="6">
    <source>
        <dbReference type="Pfam" id="PF00931"/>
    </source>
</evidence>
<reference evidence="9" key="1">
    <citation type="submission" date="2020-06" db="EMBL/GenBank/DDBJ databases">
        <authorList>
            <person name="Li T."/>
            <person name="Hu X."/>
            <person name="Zhang T."/>
            <person name="Song X."/>
            <person name="Zhang H."/>
            <person name="Dai N."/>
            <person name="Sheng W."/>
            <person name="Hou X."/>
            <person name="Wei L."/>
        </authorList>
    </citation>
    <scope>NUCLEOTIDE SEQUENCE</scope>
    <source>
        <strain evidence="9">3651</strain>
        <tissue evidence="9">Leaf</tissue>
    </source>
</reference>
<dbReference type="Proteomes" id="UP001293254">
    <property type="component" value="Unassembled WGS sequence"/>
</dbReference>
<keyword evidence="5" id="KW-0732">Signal</keyword>
<dbReference type="GO" id="GO:0043531">
    <property type="term" value="F:ADP binding"/>
    <property type="evidence" value="ECO:0007669"/>
    <property type="project" value="InterPro"/>
</dbReference>
<evidence type="ECO:0000313" key="9">
    <source>
        <dbReference type="EMBL" id="KAK4426598.1"/>
    </source>
</evidence>
<dbReference type="EMBL" id="JACGWO010000005">
    <property type="protein sequence ID" value="KAK4426598.1"/>
    <property type="molecule type" value="Genomic_DNA"/>
</dbReference>
<evidence type="ECO:0000256" key="5">
    <source>
        <dbReference type="SAM" id="SignalP"/>
    </source>
</evidence>
<name>A0AAE1YBH7_9LAMI</name>
<feature type="domain" description="NB-ARC" evidence="6">
    <location>
        <begin position="63"/>
        <end position="227"/>
    </location>
</feature>
<dbReference type="InterPro" id="IPR058922">
    <property type="entry name" value="WHD_DRP"/>
</dbReference>
<evidence type="ECO:0000259" key="7">
    <source>
        <dbReference type="Pfam" id="PF23559"/>
    </source>
</evidence>
<dbReference type="PRINTS" id="PR00364">
    <property type="entry name" value="DISEASERSIST"/>
</dbReference>
<keyword evidence="1" id="KW-0433">Leucine-rich repeat</keyword>
<evidence type="ECO:0000256" key="3">
    <source>
        <dbReference type="ARBA" id="ARBA00022821"/>
    </source>
</evidence>
<feature type="domain" description="R13L1/DRL21-like LRR repeat region" evidence="8">
    <location>
        <begin position="392"/>
        <end position="518"/>
    </location>
</feature>
<keyword evidence="2" id="KW-0547">Nucleotide-binding</keyword>